<evidence type="ECO:0000313" key="2">
    <source>
        <dbReference type="Proteomes" id="UP000002624"/>
    </source>
</evidence>
<dbReference type="Proteomes" id="UP000002624">
    <property type="component" value="Unassembled WGS sequence"/>
</dbReference>
<organism evidence="1 2">
    <name type="scientific">Ajellomyces capsulatus (strain H143)</name>
    <name type="common">Darling's disease fungus</name>
    <name type="synonym">Histoplasma capsulatum</name>
    <dbReference type="NCBI Taxonomy" id="544712"/>
    <lineage>
        <taxon>Eukaryota</taxon>
        <taxon>Fungi</taxon>
        <taxon>Dikarya</taxon>
        <taxon>Ascomycota</taxon>
        <taxon>Pezizomycotina</taxon>
        <taxon>Eurotiomycetes</taxon>
        <taxon>Eurotiomycetidae</taxon>
        <taxon>Onygenales</taxon>
        <taxon>Ajellomycetaceae</taxon>
        <taxon>Histoplasma</taxon>
    </lineage>
</organism>
<dbReference type="AlphaFoldDB" id="C6HQQ9"/>
<accession>C6HQQ9</accession>
<dbReference type="HOGENOM" id="CLU_2276687_0_0_1"/>
<dbReference type="VEuPathDB" id="FungiDB:HCDG_08731"/>
<reference evidence="2" key="1">
    <citation type="submission" date="2009-05" db="EMBL/GenBank/DDBJ databases">
        <title>The genome sequence of Ajellomyces capsulatus strain H143.</title>
        <authorList>
            <person name="Champion M."/>
            <person name="Cuomo C.A."/>
            <person name="Ma L.-J."/>
            <person name="Henn M.R."/>
            <person name="Sil A."/>
            <person name="Goldman B."/>
            <person name="Young S.K."/>
            <person name="Kodira C.D."/>
            <person name="Zeng Q."/>
            <person name="Koehrsen M."/>
            <person name="Alvarado L."/>
            <person name="Berlin A.M."/>
            <person name="Borenstein D."/>
            <person name="Chen Z."/>
            <person name="Engels R."/>
            <person name="Freedman E."/>
            <person name="Gellesch M."/>
            <person name="Goldberg J."/>
            <person name="Griggs A."/>
            <person name="Gujja S."/>
            <person name="Heiman D.I."/>
            <person name="Hepburn T.A."/>
            <person name="Howarth C."/>
            <person name="Jen D."/>
            <person name="Larson L."/>
            <person name="Lewis B."/>
            <person name="Mehta T."/>
            <person name="Park D."/>
            <person name="Pearson M."/>
            <person name="Roberts A."/>
            <person name="Saif S."/>
            <person name="Shea T.D."/>
            <person name="Shenoy N."/>
            <person name="Sisk P."/>
            <person name="Stolte C."/>
            <person name="Sykes S."/>
            <person name="Walk T."/>
            <person name="White J."/>
            <person name="Yandava C."/>
            <person name="Klein B."/>
            <person name="McEwen J.G."/>
            <person name="Puccia R."/>
            <person name="Goldman G.H."/>
            <person name="Felipe M.S."/>
            <person name="Nino-Vega G."/>
            <person name="San-Blas G."/>
            <person name="Taylor J.W."/>
            <person name="Mendoza L."/>
            <person name="Galagan J.E."/>
            <person name="Nusbaum C."/>
            <person name="Birren B.W."/>
        </authorList>
    </citation>
    <scope>NUCLEOTIDE SEQUENCE [LARGE SCALE GENOMIC DNA]</scope>
    <source>
        <strain evidence="2">H143</strain>
    </source>
</reference>
<gene>
    <name evidence="1" type="ORF">HCDG_08731</name>
</gene>
<sequence>MQIRNTKSRWNYPMTMNRILDMCDLDARHSTAANYDTPTNHSTYTKPAAKSVGSVDKSKPINVDVGGMGQLVQLLLCLISCVDGLRKVPSDYEEPNLKDNVT</sequence>
<name>C6HQQ9_AJECH</name>
<proteinExistence type="predicted"/>
<dbReference type="EMBL" id="GG692435">
    <property type="protein sequence ID" value="EER37280.1"/>
    <property type="molecule type" value="Genomic_DNA"/>
</dbReference>
<protein>
    <submittedName>
        <fullName evidence="1">Uncharacterized protein</fullName>
    </submittedName>
</protein>
<evidence type="ECO:0000313" key="1">
    <source>
        <dbReference type="EMBL" id="EER37280.1"/>
    </source>
</evidence>